<dbReference type="InterPro" id="IPR036396">
    <property type="entry name" value="Cyt_P450_sf"/>
</dbReference>
<evidence type="ECO:0000256" key="9">
    <source>
        <dbReference type="ARBA" id="ARBA00023002"/>
    </source>
</evidence>
<comment type="pathway">
    <text evidence="3">Secondary metabolite biosynthesis; terpenoid biosynthesis.</text>
</comment>
<keyword evidence="7 13" id="KW-0479">Metal-binding</keyword>
<comment type="subcellular location">
    <subcellularLocation>
        <location evidence="2">Membrane</location>
    </subcellularLocation>
</comment>
<dbReference type="GO" id="GO:0005506">
    <property type="term" value="F:iron ion binding"/>
    <property type="evidence" value="ECO:0007669"/>
    <property type="project" value="InterPro"/>
</dbReference>
<evidence type="ECO:0000313" key="16">
    <source>
        <dbReference type="EMBL" id="KAK7050573.1"/>
    </source>
</evidence>
<organism evidence="16 17">
    <name type="scientific">Favolaschia claudopus</name>
    <dbReference type="NCBI Taxonomy" id="2862362"/>
    <lineage>
        <taxon>Eukaryota</taxon>
        <taxon>Fungi</taxon>
        <taxon>Dikarya</taxon>
        <taxon>Basidiomycota</taxon>
        <taxon>Agaricomycotina</taxon>
        <taxon>Agaricomycetes</taxon>
        <taxon>Agaricomycetidae</taxon>
        <taxon>Agaricales</taxon>
        <taxon>Marasmiineae</taxon>
        <taxon>Mycenaceae</taxon>
        <taxon>Favolaschia</taxon>
    </lineage>
</organism>
<dbReference type="PRINTS" id="PR00465">
    <property type="entry name" value="EP450IV"/>
</dbReference>
<dbReference type="GO" id="GO:0016020">
    <property type="term" value="C:membrane"/>
    <property type="evidence" value="ECO:0007669"/>
    <property type="project" value="UniProtKB-SubCell"/>
</dbReference>
<accession>A0AAW0DH76</accession>
<dbReference type="Gene3D" id="1.10.630.10">
    <property type="entry name" value="Cytochrome P450"/>
    <property type="match status" value="1"/>
</dbReference>
<evidence type="ECO:0000256" key="15">
    <source>
        <dbReference type="SAM" id="Phobius"/>
    </source>
</evidence>
<keyword evidence="9 14" id="KW-0560">Oxidoreductase</keyword>
<comment type="cofactor">
    <cofactor evidence="1 13">
        <name>heme</name>
        <dbReference type="ChEBI" id="CHEBI:30413"/>
    </cofactor>
</comment>
<evidence type="ECO:0000256" key="1">
    <source>
        <dbReference type="ARBA" id="ARBA00001971"/>
    </source>
</evidence>
<evidence type="ECO:0000256" key="3">
    <source>
        <dbReference type="ARBA" id="ARBA00004721"/>
    </source>
</evidence>
<reference evidence="16 17" key="1">
    <citation type="journal article" date="2024" name="J Genomics">
        <title>Draft genome sequencing and assembly of Favolaschia claudopus CIRM-BRFM 2984 isolated from oak limbs.</title>
        <authorList>
            <person name="Navarro D."/>
            <person name="Drula E."/>
            <person name="Chaduli D."/>
            <person name="Cazenave R."/>
            <person name="Ahrendt S."/>
            <person name="Wang J."/>
            <person name="Lipzen A."/>
            <person name="Daum C."/>
            <person name="Barry K."/>
            <person name="Grigoriev I.V."/>
            <person name="Favel A."/>
            <person name="Rosso M.N."/>
            <person name="Martin F."/>
        </authorList>
    </citation>
    <scope>NUCLEOTIDE SEQUENCE [LARGE SCALE GENOMIC DNA]</scope>
    <source>
        <strain evidence="16 17">CIRM-BRFM 2984</strain>
    </source>
</reference>
<keyword evidence="12 15" id="KW-0472">Membrane</keyword>
<dbReference type="SUPFAM" id="SSF48264">
    <property type="entry name" value="Cytochrome P450"/>
    <property type="match status" value="1"/>
</dbReference>
<keyword evidence="8 15" id="KW-1133">Transmembrane helix</keyword>
<keyword evidence="5 13" id="KW-0349">Heme</keyword>
<dbReference type="Pfam" id="PF00067">
    <property type="entry name" value="p450"/>
    <property type="match status" value="1"/>
</dbReference>
<dbReference type="AlphaFoldDB" id="A0AAW0DH76"/>
<protein>
    <submittedName>
        <fullName evidence="16">Cytochrome P450</fullName>
    </submittedName>
</protein>
<dbReference type="PROSITE" id="PS00086">
    <property type="entry name" value="CYTOCHROME_P450"/>
    <property type="match status" value="1"/>
</dbReference>
<dbReference type="InterPro" id="IPR002403">
    <property type="entry name" value="Cyt_P450_E_grp-IV"/>
</dbReference>
<keyword evidence="17" id="KW-1185">Reference proteome</keyword>
<evidence type="ECO:0000256" key="8">
    <source>
        <dbReference type="ARBA" id="ARBA00022989"/>
    </source>
</evidence>
<evidence type="ECO:0000256" key="13">
    <source>
        <dbReference type="PIRSR" id="PIRSR602403-1"/>
    </source>
</evidence>
<evidence type="ECO:0000256" key="7">
    <source>
        <dbReference type="ARBA" id="ARBA00022723"/>
    </source>
</evidence>
<sequence>MTSINHLQSAVVPAAVTILGILLGNLLFSLARILHRNWTSGLHYIDGPKSSGFFLGNFKELNVDYNASVKWRQQFGRIFKFKSFFSNTELHVGDVKAISYILSRPDKFERTPIIRNSMETLLGRGIISAEGDDHKRHRRALNPAFSAGQIRAMTGIFVEKGEQLREFWTRELTKNNGTAQIEVQSWLRRLTLDVIGQAGFDYSFDALESEGKDNPLNDAFTDVFHSTEASRYAAFRLAGGIMPILKLLPGPGWSVVRAARRTMFSISGQIVDKSRANIAASEEGNRSLDGKRDLLSSLLKANMGDTKGQRLSDDELISQIPAFFLAGHETTSSALSWSLHALSQNIRVQDKLRAELSSLVPTDNPTMDDLNSLPYLELVVREVMRVHSPVMFFDRMPVEDEVLPLSEPYVGRDGEAREFIPIRKGQYLHIPVIGVNTDRKIWGEDADEFKPERWEHMPPSATGIPNVWGNSLTFSSGNHHCIGFRFSVVETKAILFILLRAFKFESALPNSSIVPATMAGLVKPSVLGKGPHSGLPLIVKVCADA</sequence>
<evidence type="ECO:0000313" key="17">
    <source>
        <dbReference type="Proteomes" id="UP001362999"/>
    </source>
</evidence>
<dbReference type="PANTHER" id="PTHR24305">
    <property type="entry name" value="CYTOCHROME P450"/>
    <property type="match status" value="1"/>
</dbReference>
<evidence type="ECO:0000256" key="2">
    <source>
        <dbReference type="ARBA" id="ARBA00004370"/>
    </source>
</evidence>
<keyword evidence="11 14" id="KW-0503">Monooxygenase</keyword>
<evidence type="ECO:0000256" key="6">
    <source>
        <dbReference type="ARBA" id="ARBA00022692"/>
    </source>
</evidence>
<dbReference type="GO" id="GO:0016705">
    <property type="term" value="F:oxidoreductase activity, acting on paired donors, with incorporation or reduction of molecular oxygen"/>
    <property type="evidence" value="ECO:0007669"/>
    <property type="project" value="InterPro"/>
</dbReference>
<dbReference type="EMBL" id="JAWWNJ010000008">
    <property type="protein sequence ID" value="KAK7050573.1"/>
    <property type="molecule type" value="Genomic_DNA"/>
</dbReference>
<evidence type="ECO:0000256" key="11">
    <source>
        <dbReference type="ARBA" id="ARBA00023033"/>
    </source>
</evidence>
<keyword evidence="6 15" id="KW-0812">Transmembrane</keyword>
<evidence type="ECO:0000256" key="12">
    <source>
        <dbReference type="ARBA" id="ARBA00023136"/>
    </source>
</evidence>
<dbReference type="PRINTS" id="PR00385">
    <property type="entry name" value="P450"/>
</dbReference>
<gene>
    <name evidence="16" type="ORF">R3P38DRAFT_1763235</name>
</gene>
<evidence type="ECO:0000256" key="10">
    <source>
        <dbReference type="ARBA" id="ARBA00023004"/>
    </source>
</evidence>
<name>A0AAW0DH76_9AGAR</name>
<dbReference type="PANTHER" id="PTHR24305:SF166">
    <property type="entry name" value="CYTOCHROME P450 12A4, MITOCHONDRIAL-RELATED"/>
    <property type="match status" value="1"/>
</dbReference>
<feature type="transmembrane region" description="Helical" evidence="15">
    <location>
        <begin position="6"/>
        <end position="28"/>
    </location>
</feature>
<dbReference type="GO" id="GO:0020037">
    <property type="term" value="F:heme binding"/>
    <property type="evidence" value="ECO:0007669"/>
    <property type="project" value="InterPro"/>
</dbReference>
<dbReference type="InterPro" id="IPR050121">
    <property type="entry name" value="Cytochrome_P450_monoxygenase"/>
</dbReference>
<dbReference type="GO" id="GO:0004497">
    <property type="term" value="F:monooxygenase activity"/>
    <property type="evidence" value="ECO:0007669"/>
    <property type="project" value="UniProtKB-KW"/>
</dbReference>
<dbReference type="InterPro" id="IPR001128">
    <property type="entry name" value="Cyt_P450"/>
</dbReference>
<evidence type="ECO:0000256" key="5">
    <source>
        <dbReference type="ARBA" id="ARBA00022617"/>
    </source>
</evidence>
<dbReference type="Proteomes" id="UP001362999">
    <property type="component" value="Unassembled WGS sequence"/>
</dbReference>
<keyword evidence="10 13" id="KW-0408">Iron</keyword>
<evidence type="ECO:0000256" key="14">
    <source>
        <dbReference type="RuleBase" id="RU000461"/>
    </source>
</evidence>
<evidence type="ECO:0000256" key="4">
    <source>
        <dbReference type="ARBA" id="ARBA00010617"/>
    </source>
</evidence>
<comment type="similarity">
    <text evidence="4 14">Belongs to the cytochrome P450 family.</text>
</comment>
<dbReference type="InterPro" id="IPR017972">
    <property type="entry name" value="Cyt_P450_CS"/>
</dbReference>
<feature type="binding site" description="axial binding residue" evidence="13">
    <location>
        <position position="481"/>
    </location>
    <ligand>
        <name>heme</name>
        <dbReference type="ChEBI" id="CHEBI:30413"/>
    </ligand>
    <ligandPart>
        <name>Fe</name>
        <dbReference type="ChEBI" id="CHEBI:18248"/>
    </ligandPart>
</feature>
<comment type="caution">
    <text evidence="16">The sequence shown here is derived from an EMBL/GenBank/DDBJ whole genome shotgun (WGS) entry which is preliminary data.</text>
</comment>
<proteinExistence type="inferred from homology"/>